<comment type="caution">
    <text evidence="1">The sequence shown here is derived from an EMBL/GenBank/DDBJ whole genome shotgun (WGS) entry which is preliminary data.</text>
</comment>
<protein>
    <recommendedName>
        <fullName evidence="3">Gag-Pol polyprotein</fullName>
    </recommendedName>
</protein>
<organism evidence="1 2">
    <name type="scientific">Tanacetum coccineum</name>
    <dbReference type="NCBI Taxonomy" id="301880"/>
    <lineage>
        <taxon>Eukaryota</taxon>
        <taxon>Viridiplantae</taxon>
        <taxon>Streptophyta</taxon>
        <taxon>Embryophyta</taxon>
        <taxon>Tracheophyta</taxon>
        <taxon>Spermatophyta</taxon>
        <taxon>Magnoliopsida</taxon>
        <taxon>eudicotyledons</taxon>
        <taxon>Gunneridae</taxon>
        <taxon>Pentapetalae</taxon>
        <taxon>asterids</taxon>
        <taxon>campanulids</taxon>
        <taxon>Asterales</taxon>
        <taxon>Asteraceae</taxon>
        <taxon>Asteroideae</taxon>
        <taxon>Anthemideae</taxon>
        <taxon>Anthemidinae</taxon>
        <taxon>Tanacetum</taxon>
    </lineage>
</organism>
<evidence type="ECO:0000313" key="1">
    <source>
        <dbReference type="EMBL" id="GJT00245.1"/>
    </source>
</evidence>
<dbReference type="EMBL" id="BQNB010012180">
    <property type="protein sequence ID" value="GJT00245.1"/>
    <property type="molecule type" value="Genomic_DNA"/>
</dbReference>
<proteinExistence type="predicted"/>
<evidence type="ECO:0000313" key="2">
    <source>
        <dbReference type="Proteomes" id="UP001151760"/>
    </source>
</evidence>
<reference evidence="1" key="2">
    <citation type="submission" date="2022-01" db="EMBL/GenBank/DDBJ databases">
        <authorList>
            <person name="Yamashiro T."/>
            <person name="Shiraishi A."/>
            <person name="Satake H."/>
            <person name="Nakayama K."/>
        </authorList>
    </citation>
    <scope>NUCLEOTIDE SEQUENCE</scope>
</reference>
<gene>
    <name evidence="1" type="ORF">Tco_0821414</name>
</gene>
<keyword evidence="2" id="KW-1185">Reference proteome</keyword>
<dbReference type="Proteomes" id="UP001151760">
    <property type="component" value="Unassembled WGS sequence"/>
</dbReference>
<accession>A0ABQ5AC59</accession>
<evidence type="ECO:0008006" key="3">
    <source>
        <dbReference type="Google" id="ProtNLM"/>
    </source>
</evidence>
<reference evidence="1" key="1">
    <citation type="journal article" date="2022" name="Int. J. Mol. Sci.">
        <title>Draft Genome of Tanacetum Coccineum: Genomic Comparison of Closely Related Tanacetum-Family Plants.</title>
        <authorList>
            <person name="Yamashiro T."/>
            <person name="Shiraishi A."/>
            <person name="Nakayama K."/>
            <person name="Satake H."/>
        </authorList>
    </citation>
    <scope>NUCLEOTIDE SEQUENCE</scope>
</reference>
<sequence>MATMAENVIAAGSENRPLMLEKGMYDSWKTQSILYIRGKENGEMLMDSINKRPFQLKAEIIAKAADGVTDVIRAQTVKDLSPKEKLRYDSIEMSKQERESMLYDEFDKFTYEPGESIHSYYLRYAKLITDLNIIPMSMSNMQINTKFVNHLQPKRNRFVIAAKQARDLHVVNFDQLYAFLKHNEKERSSINAITISGSTCFTGQNLQPTSIIHQSEHTVSFPTT</sequence>
<name>A0ABQ5AC59_9ASTR</name>